<dbReference type="Pfam" id="PF00010">
    <property type="entry name" value="HLH"/>
    <property type="match status" value="1"/>
</dbReference>
<dbReference type="InterPro" id="IPR036638">
    <property type="entry name" value="HLH_DNA-bd_sf"/>
</dbReference>
<evidence type="ECO:0000256" key="1">
    <source>
        <dbReference type="SAM" id="MobiDB-lite"/>
    </source>
</evidence>
<dbReference type="GO" id="GO:0032502">
    <property type="term" value="P:developmental process"/>
    <property type="evidence" value="ECO:0007669"/>
    <property type="project" value="TreeGrafter"/>
</dbReference>
<dbReference type="EMBL" id="VXIV02003223">
    <property type="protein sequence ID" value="KAF6019515.1"/>
    <property type="molecule type" value="Genomic_DNA"/>
</dbReference>
<accession>A0A7J7J0B0</accession>
<proteinExistence type="predicted"/>
<dbReference type="GO" id="GO:0046983">
    <property type="term" value="F:protein dimerization activity"/>
    <property type="evidence" value="ECO:0007669"/>
    <property type="project" value="InterPro"/>
</dbReference>
<dbReference type="Gene3D" id="4.10.280.10">
    <property type="entry name" value="Helix-loop-helix DNA-binding domain"/>
    <property type="match status" value="1"/>
</dbReference>
<protein>
    <submittedName>
        <fullName evidence="3">Fer1</fullName>
    </submittedName>
</protein>
<evidence type="ECO:0000259" key="2">
    <source>
        <dbReference type="PROSITE" id="PS50888"/>
    </source>
</evidence>
<comment type="caution">
    <text evidence="3">The sequence shown here is derived from an EMBL/GenBank/DDBJ whole genome shotgun (WGS) entry which is preliminary data.</text>
</comment>
<dbReference type="PROSITE" id="PS50888">
    <property type="entry name" value="BHLH"/>
    <property type="match status" value="1"/>
</dbReference>
<dbReference type="SUPFAM" id="SSF47459">
    <property type="entry name" value="HLH, helix-loop-helix DNA-binding domain"/>
    <property type="match status" value="1"/>
</dbReference>
<sequence>MEVNNFAFHSSYPQSWDAELEFLNCWVQDEATQGASDYRLRPQYRYINYSEGDSDTASSPVEEGSPVWSEELGLNYSTSLYEEFDPSGVTTSDAKKKPHRTAANQRERKRMKSINDAFDDLRQYIPLPVSERSKLSKVDTLKYAIMYIGNMTETLQQYEDTLYYRKKKHSEAPKKVVLKCKRENLQQHALSWCRLSKDVTRKNRNSNRVTTRLWIPQLPSVEDMTFLSNADTTSYPDQPVDTFY</sequence>
<dbReference type="SMART" id="SM00353">
    <property type="entry name" value="HLH"/>
    <property type="match status" value="1"/>
</dbReference>
<dbReference type="InterPro" id="IPR050283">
    <property type="entry name" value="E-box_TF_Regulators"/>
</dbReference>
<dbReference type="Proteomes" id="UP000593567">
    <property type="component" value="Unassembled WGS sequence"/>
</dbReference>
<dbReference type="OrthoDB" id="10048995at2759"/>
<dbReference type="InterPro" id="IPR011598">
    <property type="entry name" value="bHLH_dom"/>
</dbReference>
<name>A0A7J7J0B0_BUGNE</name>
<dbReference type="GO" id="GO:0000977">
    <property type="term" value="F:RNA polymerase II transcription regulatory region sequence-specific DNA binding"/>
    <property type="evidence" value="ECO:0007669"/>
    <property type="project" value="TreeGrafter"/>
</dbReference>
<evidence type="ECO:0000313" key="4">
    <source>
        <dbReference type="Proteomes" id="UP000593567"/>
    </source>
</evidence>
<dbReference type="PANTHER" id="PTHR23349:SF112">
    <property type="entry name" value="48 RELATED 1, ISOFORM B"/>
    <property type="match status" value="1"/>
</dbReference>
<dbReference type="GO" id="GO:0000981">
    <property type="term" value="F:DNA-binding transcription factor activity, RNA polymerase II-specific"/>
    <property type="evidence" value="ECO:0007669"/>
    <property type="project" value="TreeGrafter"/>
</dbReference>
<evidence type="ECO:0000313" key="3">
    <source>
        <dbReference type="EMBL" id="KAF6019515.1"/>
    </source>
</evidence>
<feature type="domain" description="BHLH" evidence="2">
    <location>
        <begin position="98"/>
        <end position="151"/>
    </location>
</feature>
<gene>
    <name evidence="3" type="ORF">EB796_022166</name>
</gene>
<dbReference type="AlphaFoldDB" id="A0A7J7J0B0"/>
<keyword evidence="4" id="KW-1185">Reference proteome</keyword>
<feature type="region of interest" description="Disordered" evidence="1">
    <location>
        <begin position="87"/>
        <end position="106"/>
    </location>
</feature>
<dbReference type="PANTHER" id="PTHR23349">
    <property type="entry name" value="BASIC HELIX-LOOP-HELIX TRANSCRIPTION FACTOR, TWIST"/>
    <property type="match status" value="1"/>
</dbReference>
<reference evidence="3" key="1">
    <citation type="submission" date="2020-06" db="EMBL/GenBank/DDBJ databases">
        <title>Draft genome of Bugula neritina, a colonial animal packing powerful symbionts and potential medicines.</title>
        <authorList>
            <person name="Rayko M."/>
        </authorList>
    </citation>
    <scope>NUCLEOTIDE SEQUENCE [LARGE SCALE GENOMIC DNA]</scope>
    <source>
        <strain evidence="3">Kwan_BN1</strain>
    </source>
</reference>
<organism evidence="3 4">
    <name type="scientific">Bugula neritina</name>
    <name type="common">Brown bryozoan</name>
    <name type="synonym">Sertularia neritina</name>
    <dbReference type="NCBI Taxonomy" id="10212"/>
    <lineage>
        <taxon>Eukaryota</taxon>
        <taxon>Metazoa</taxon>
        <taxon>Spiralia</taxon>
        <taxon>Lophotrochozoa</taxon>
        <taxon>Bryozoa</taxon>
        <taxon>Gymnolaemata</taxon>
        <taxon>Cheilostomatida</taxon>
        <taxon>Flustrina</taxon>
        <taxon>Buguloidea</taxon>
        <taxon>Bugulidae</taxon>
        <taxon>Bugula</taxon>
    </lineage>
</organism>